<dbReference type="Proteomes" id="UP000197768">
    <property type="component" value="Unassembled WGS sequence"/>
</dbReference>
<evidence type="ECO:0000313" key="3">
    <source>
        <dbReference type="Proteomes" id="UP000197768"/>
    </source>
</evidence>
<dbReference type="AlphaFoldDB" id="A0A2D0AIF8"/>
<feature type="compositionally biased region" description="Basic and acidic residues" evidence="1">
    <location>
        <begin position="37"/>
        <end position="60"/>
    </location>
</feature>
<evidence type="ECO:0000313" key="2">
    <source>
        <dbReference type="EMBL" id="OWP83640.1"/>
    </source>
</evidence>
<accession>A0A2D0AIF8</accession>
<proteinExistence type="predicted"/>
<reference evidence="2 3" key="1">
    <citation type="journal article" date="2017" name="Infect. Genet. Evol.">
        <title>Comparative genome analysis of fish pathogen Flavobacterium columnare reveals extensive sequence diversity within the species.</title>
        <authorList>
            <person name="Kayansamruaj P."/>
            <person name="Dong H.T."/>
            <person name="Hirono I."/>
            <person name="Kondo H."/>
            <person name="Senapin S."/>
            <person name="Rodkhum C."/>
        </authorList>
    </citation>
    <scope>NUCLEOTIDE SEQUENCE [LARGE SCALE GENOMIC DNA]</scope>
    <source>
        <strain evidence="2 3">1215</strain>
    </source>
</reference>
<feature type="region of interest" description="Disordered" evidence="1">
    <location>
        <begin position="21"/>
        <end position="60"/>
    </location>
</feature>
<gene>
    <name evidence="2" type="ORF">BWK59_09480</name>
</gene>
<name>A0A2D0AIF8_9FLAO</name>
<comment type="caution">
    <text evidence="2">The sequence shown here is derived from an EMBL/GenBank/DDBJ whole genome shotgun (WGS) entry which is preliminary data.</text>
</comment>
<evidence type="ECO:0000256" key="1">
    <source>
        <dbReference type="SAM" id="MobiDB-lite"/>
    </source>
</evidence>
<protein>
    <submittedName>
        <fullName evidence="2">Uncharacterized protein</fullName>
    </submittedName>
</protein>
<dbReference type="EMBL" id="MTCZ01000093">
    <property type="protein sequence ID" value="OWP83640.1"/>
    <property type="molecule type" value="Genomic_DNA"/>
</dbReference>
<organism evidence="2 3">
    <name type="scientific">Flavobacterium davisii</name>
    <dbReference type="NCBI Taxonomy" id="2906077"/>
    <lineage>
        <taxon>Bacteria</taxon>
        <taxon>Pseudomonadati</taxon>
        <taxon>Bacteroidota</taxon>
        <taxon>Flavobacteriia</taxon>
        <taxon>Flavobacteriales</taxon>
        <taxon>Flavobacteriaceae</taxon>
        <taxon>Flavobacterium</taxon>
    </lineage>
</organism>
<sequence length="60" mass="6771">MGQKTVRDASSFLSLLLNLDSSSRPKEGSHKVNNITRSKEARVERQEWRGKSGEAKGKRQ</sequence>